<dbReference type="SUPFAM" id="SSF81383">
    <property type="entry name" value="F-box domain"/>
    <property type="match status" value="1"/>
</dbReference>
<proteinExistence type="predicted"/>
<protein>
    <recommendedName>
        <fullName evidence="5">F-box domain-containing protein</fullName>
    </recommendedName>
</protein>
<feature type="domain" description="F-box" evidence="1">
    <location>
        <begin position="25"/>
        <end position="59"/>
    </location>
</feature>
<accession>A0AA88QTE9</accession>
<feature type="domain" description="F-box associated beta-propeller type 1" evidence="2">
    <location>
        <begin position="125"/>
        <end position="322"/>
    </location>
</feature>
<dbReference type="Pfam" id="PF07734">
    <property type="entry name" value="FBA_1"/>
    <property type="match status" value="1"/>
</dbReference>
<evidence type="ECO:0000259" key="2">
    <source>
        <dbReference type="Pfam" id="PF07734"/>
    </source>
</evidence>
<dbReference type="InterPro" id="IPR017451">
    <property type="entry name" value="F-box-assoc_interact_dom"/>
</dbReference>
<organism evidence="3 4">
    <name type="scientific">Escallonia rubra</name>
    <dbReference type="NCBI Taxonomy" id="112253"/>
    <lineage>
        <taxon>Eukaryota</taxon>
        <taxon>Viridiplantae</taxon>
        <taxon>Streptophyta</taxon>
        <taxon>Embryophyta</taxon>
        <taxon>Tracheophyta</taxon>
        <taxon>Spermatophyta</taxon>
        <taxon>Magnoliopsida</taxon>
        <taxon>eudicotyledons</taxon>
        <taxon>Gunneridae</taxon>
        <taxon>Pentapetalae</taxon>
        <taxon>asterids</taxon>
        <taxon>campanulids</taxon>
        <taxon>Escalloniales</taxon>
        <taxon>Escalloniaceae</taxon>
        <taxon>Escallonia</taxon>
    </lineage>
</organism>
<dbReference type="AlphaFoldDB" id="A0AA88QTE9"/>
<evidence type="ECO:0000313" key="3">
    <source>
        <dbReference type="EMBL" id="KAK2967691.1"/>
    </source>
</evidence>
<gene>
    <name evidence="3" type="ORF">RJ640_007757</name>
</gene>
<dbReference type="InterPro" id="IPR006527">
    <property type="entry name" value="F-box-assoc_dom_typ1"/>
</dbReference>
<dbReference type="InterPro" id="IPR001810">
    <property type="entry name" value="F-box_dom"/>
</dbReference>
<keyword evidence="4" id="KW-1185">Reference proteome</keyword>
<dbReference type="InterPro" id="IPR036047">
    <property type="entry name" value="F-box-like_dom_sf"/>
</dbReference>
<sequence length="413" mass="47619">MVSLRSKRSCRRETCLPGDRICSNEDLLRQILIHVPQKPLLRFKTVSKPWLSVITEPNFSLQWNSQHPLPSASGLFLRRYSSPAGTMRRLAVETPIKYFFVPLDQREKDNPSSPPFECAVPLVDRYPIKIIQSCNGLFLCSETQLDFDFGGCNYYVFNPTTKQCATLPSPRGTDEHNTVEAMILAFEPRRSLHYKVVSLSSLACNPNALSNYQIKIFSSATRTWTTLWEVTFSTWDEVSFEMGVFFNGLVYWPSRWLTDILYFFDVDDECTGEMPMLPVQGSRGSSRTIRYFGESQGRLYLISDDDYTTPLEFEVYEMENQNSGWFLKYHVDLSVVRVRNINKFMILSLVRGEIKEDSSLVMYLPEPSTILDQDDMDLIAMHTRPRLIDTCNVQQNHQLISGLSRLDCETKAY</sequence>
<dbReference type="NCBIfam" id="TIGR01640">
    <property type="entry name" value="F_box_assoc_1"/>
    <property type="match status" value="1"/>
</dbReference>
<dbReference type="PANTHER" id="PTHR35546">
    <property type="entry name" value="F-BOX PROTEIN INTERACTION DOMAIN PROTEIN-RELATED"/>
    <property type="match status" value="1"/>
</dbReference>
<evidence type="ECO:0000313" key="4">
    <source>
        <dbReference type="Proteomes" id="UP001187471"/>
    </source>
</evidence>
<reference evidence="3" key="1">
    <citation type="submission" date="2022-12" db="EMBL/GenBank/DDBJ databases">
        <title>Draft genome assemblies for two species of Escallonia (Escalloniales).</title>
        <authorList>
            <person name="Chanderbali A."/>
            <person name="Dervinis C."/>
            <person name="Anghel I."/>
            <person name="Soltis D."/>
            <person name="Soltis P."/>
            <person name="Zapata F."/>
        </authorList>
    </citation>
    <scope>NUCLEOTIDE SEQUENCE</scope>
    <source>
        <strain evidence="3">UCBG92.1500</strain>
        <tissue evidence="3">Leaf</tissue>
    </source>
</reference>
<dbReference type="PANTHER" id="PTHR35546:SF115">
    <property type="entry name" value="F-BOX DOMAIN-CONTAINING PROTEIN"/>
    <property type="match status" value="1"/>
</dbReference>
<evidence type="ECO:0008006" key="5">
    <source>
        <dbReference type="Google" id="ProtNLM"/>
    </source>
</evidence>
<dbReference type="InterPro" id="IPR055290">
    <property type="entry name" value="At3g26010-like"/>
</dbReference>
<comment type="caution">
    <text evidence="3">The sequence shown here is derived from an EMBL/GenBank/DDBJ whole genome shotgun (WGS) entry which is preliminary data.</text>
</comment>
<dbReference type="EMBL" id="JAVXUO010002999">
    <property type="protein sequence ID" value="KAK2967691.1"/>
    <property type="molecule type" value="Genomic_DNA"/>
</dbReference>
<evidence type="ECO:0000259" key="1">
    <source>
        <dbReference type="Pfam" id="PF00646"/>
    </source>
</evidence>
<name>A0AA88QTE9_9ASTE</name>
<dbReference type="Pfam" id="PF00646">
    <property type="entry name" value="F-box"/>
    <property type="match status" value="1"/>
</dbReference>
<dbReference type="Proteomes" id="UP001187471">
    <property type="component" value="Unassembled WGS sequence"/>
</dbReference>